<evidence type="ECO:0000259" key="1">
    <source>
        <dbReference type="Pfam" id="PF00626"/>
    </source>
</evidence>
<dbReference type="PANTHER" id="PTHR11977:SF130">
    <property type="entry name" value="SEVERIN"/>
    <property type="match status" value="1"/>
</dbReference>
<evidence type="ECO:0000313" key="2">
    <source>
        <dbReference type="EMBL" id="KAJ3488416.1"/>
    </source>
</evidence>
<gene>
    <name evidence="2" type="ORF">NLI96_g2840</name>
</gene>
<dbReference type="AlphaFoldDB" id="A0AAD5YLH1"/>
<dbReference type="PRINTS" id="PR00597">
    <property type="entry name" value="GELSOLIN"/>
</dbReference>
<keyword evidence="3" id="KW-1185">Reference proteome</keyword>
<feature type="domain" description="Gelsolin-like" evidence="1">
    <location>
        <begin position="252"/>
        <end position="329"/>
    </location>
</feature>
<dbReference type="PANTHER" id="PTHR11977">
    <property type="entry name" value="VILLIN"/>
    <property type="match status" value="1"/>
</dbReference>
<dbReference type="SMART" id="SM00262">
    <property type="entry name" value="GEL"/>
    <property type="match status" value="2"/>
</dbReference>
<dbReference type="Pfam" id="PF00626">
    <property type="entry name" value="Gelsolin"/>
    <property type="match status" value="2"/>
</dbReference>
<dbReference type="EMBL" id="JANAWD010000067">
    <property type="protein sequence ID" value="KAJ3488416.1"/>
    <property type="molecule type" value="Genomic_DNA"/>
</dbReference>
<dbReference type="GO" id="GO:0005737">
    <property type="term" value="C:cytoplasm"/>
    <property type="evidence" value="ECO:0007669"/>
    <property type="project" value="TreeGrafter"/>
</dbReference>
<dbReference type="SUPFAM" id="SSF55753">
    <property type="entry name" value="Actin depolymerizing proteins"/>
    <property type="match status" value="2"/>
</dbReference>
<feature type="domain" description="Gelsolin-like" evidence="1">
    <location>
        <begin position="67"/>
        <end position="142"/>
    </location>
</feature>
<organism evidence="2 3">
    <name type="scientific">Meripilus lineatus</name>
    <dbReference type="NCBI Taxonomy" id="2056292"/>
    <lineage>
        <taxon>Eukaryota</taxon>
        <taxon>Fungi</taxon>
        <taxon>Dikarya</taxon>
        <taxon>Basidiomycota</taxon>
        <taxon>Agaricomycotina</taxon>
        <taxon>Agaricomycetes</taxon>
        <taxon>Polyporales</taxon>
        <taxon>Meripilaceae</taxon>
        <taxon>Meripilus</taxon>
    </lineage>
</organism>
<dbReference type="GO" id="GO:0015629">
    <property type="term" value="C:actin cytoskeleton"/>
    <property type="evidence" value="ECO:0007669"/>
    <property type="project" value="TreeGrafter"/>
</dbReference>
<dbReference type="Gene3D" id="3.40.20.10">
    <property type="entry name" value="Severin"/>
    <property type="match status" value="3"/>
</dbReference>
<dbReference type="InterPro" id="IPR007123">
    <property type="entry name" value="Gelsolin-like_dom"/>
</dbReference>
<evidence type="ECO:0000313" key="3">
    <source>
        <dbReference type="Proteomes" id="UP001212997"/>
    </source>
</evidence>
<proteinExistence type="predicted"/>
<dbReference type="GO" id="GO:0008154">
    <property type="term" value="P:actin polymerization or depolymerization"/>
    <property type="evidence" value="ECO:0007669"/>
    <property type="project" value="TreeGrafter"/>
</dbReference>
<dbReference type="Proteomes" id="UP001212997">
    <property type="component" value="Unassembled WGS sequence"/>
</dbReference>
<dbReference type="InterPro" id="IPR007122">
    <property type="entry name" value="Villin/Gelsolin"/>
</dbReference>
<reference evidence="2" key="1">
    <citation type="submission" date="2022-07" db="EMBL/GenBank/DDBJ databases">
        <title>Genome Sequence of Physisporinus lineatus.</title>
        <authorList>
            <person name="Buettner E."/>
        </authorList>
    </citation>
    <scope>NUCLEOTIDE SEQUENCE</scope>
    <source>
        <strain evidence="2">VT162</strain>
    </source>
</reference>
<protein>
    <recommendedName>
        <fullName evidence="1">Gelsolin-like domain-containing protein</fullName>
    </recommendedName>
</protein>
<sequence>MSEFLTSPTKYLIEDSNIALLGSDLEKRVREHAGDEEVAWREAGKVPGVQIWRIEKFSIVEWPQDRHGSFYDGDSYIVLHTYKKTPDTEDLDYDLHFWIGSESTQDEAATAAYKTVELDDRRAVSSRYNAEVDGLYFRSHRFRPEGHSLVRGDAYVLDLGGSVWQLNTQGSAGKEKYKAAEFLQSLVSDRQGASDVTVFDEGTPGVGTFLTELGIDTMLPSQGTQETNPTHPRTLFRLSDASGSIDFEAMDSPSWSSLSSSDAFLLDDSGNSTAPAIYIWIGKEASLSEKRLAVQYAQRYLYQNRERSREHVSVNIVKIKEGHEIPAFLHALGND</sequence>
<name>A0AAD5YLH1_9APHY</name>
<dbReference type="GO" id="GO:0051015">
    <property type="term" value="F:actin filament binding"/>
    <property type="evidence" value="ECO:0007669"/>
    <property type="project" value="InterPro"/>
</dbReference>
<accession>A0AAD5YLH1</accession>
<dbReference type="InterPro" id="IPR029006">
    <property type="entry name" value="ADF-H/Gelsolin-like_dom_sf"/>
</dbReference>
<comment type="caution">
    <text evidence="2">The sequence shown here is derived from an EMBL/GenBank/DDBJ whole genome shotgun (WGS) entry which is preliminary data.</text>
</comment>